<dbReference type="AlphaFoldDB" id="A0A3G1KNT3"/>
<dbReference type="OrthoDB" id="1802755at2"/>
<accession>A0A3G1KNT3</accession>
<dbReference type="InterPro" id="IPR025586">
    <property type="entry name" value="PcfJ"/>
</dbReference>
<evidence type="ECO:0000313" key="1">
    <source>
        <dbReference type="EMBL" id="ATW24141.1"/>
    </source>
</evidence>
<dbReference type="EMBL" id="CP017634">
    <property type="protein sequence ID" value="ATW24141.1"/>
    <property type="molecule type" value="Genomic_DNA"/>
</dbReference>
<name>A0A3G1KNT3_FORW1</name>
<reference evidence="1 2" key="1">
    <citation type="submission" date="2016-10" db="EMBL/GenBank/DDBJ databases">
        <title>Complete Genome Sequence of Peptococcaceae strain DCMF.</title>
        <authorList>
            <person name="Edwards R.J."/>
            <person name="Holland S.I."/>
            <person name="Deshpande N.P."/>
            <person name="Wong Y.K."/>
            <person name="Ertan H."/>
            <person name="Manefield M."/>
            <person name="Russell T.L."/>
            <person name="Lee M.J."/>
        </authorList>
    </citation>
    <scope>NUCLEOTIDE SEQUENCE [LARGE SCALE GENOMIC DNA]</scope>
    <source>
        <strain evidence="1 2">DCMF</strain>
    </source>
</reference>
<dbReference type="Proteomes" id="UP000323521">
    <property type="component" value="Chromosome"/>
</dbReference>
<proteinExistence type="predicted"/>
<gene>
    <name evidence="1" type="ORF">DCMF_04510</name>
</gene>
<protein>
    <recommendedName>
        <fullName evidence="3">PcfJ-like protein</fullName>
    </recommendedName>
</protein>
<evidence type="ECO:0008006" key="3">
    <source>
        <dbReference type="Google" id="ProtNLM"/>
    </source>
</evidence>
<evidence type="ECO:0000313" key="2">
    <source>
        <dbReference type="Proteomes" id="UP000323521"/>
    </source>
</evidence>
<dbReference type="Pfam" id="PF14284">
    <property type="entry name" value="PcfJ"/>
    <property type="match status" value="1"/>
</dbReference>
<sequence length="644" mass="74857">MLIKKELEQIPVQAFPVLPVKGKRDKYAAAVQVISMEKCGNILVIDVFRREGQFLAMRFFSDGNTFLVSNERPGKGWEKRMPSAVLEGVCSYGWDIDAAAADIQLANSVLKNKQVSWHYVRGIRGEMDAFVGGINEKKREQSMERKYGKMKEHFAMFPDYPADLPEFCETQVFKNTVVFLDKVQKTTRKAVCGHCGHKYSVAKEIKPGQSGSCPKCKMPAKYRASWAKGLYREKAKICITHKVNNQLLVRWANVERIFPKQKYQYSFWDFYRNLHLWEQRKPVLYAYDYKPIMQWGENWYRQKNGSTHQNPAYIYTNNLREVFGESYYHVDLQAGLQNTGQLPFSRLLDNLENIPAAEYLFKMGLTALAAAYMGEEKLGQKAGFAEVLGVSKQYLPMYQKFNIEPLEHKIIRASRTWVSEKNFLKFRALAPDPWDYGYIAGYLEKMSFERFANYFTKQKELNGKQNLHYSLMLYRDYLDMSDALKVDMSHKSVRFPSNIQAAHDQILPRFNQMKHKVEDEKFKLAVEKLYSGMKDYAKGDYCIVFPALRSDLITEGQSLKHCVGGQRYADNHMAGTQMIFFVRRAQEPGKPFFTMEIDMKELKILQLHGYNHRAAPPDVKKFAQEFLRTLPRREINRVRVTIPA</sequence>
<organism evidence="1 2">
    <name type="scientific">Formimonas warabiya</name>
    <dbReference type="NCBI Taxonomy" id="1761012"/>
    <lineage>
        <taxon>Bacteria</taxon>
        <taxon>Bacillati</taxon>
        <taxon>Bacillota</taxon>
        <taxon>Clostridia</taxon>
        <taxon>Eubacteriales</taxon>
        <taxon>Peptococcaceae</taxon>
        <taxon>Candidatus Formimonas</taxon>
    </lineage>
</organism>
<keyword evidence="2" id="KW-1185">Reference proteome</keyword>
<dbReference type="KEGG" id="fwa:DCMF_04510"/>
<dbReference type="RefSeq" id="WP_148133320.1">
    <property type="nucleotide sequence ID" value="NZ_CP017634.1"/>
</dbReference>